<feature type="signal peptide" evidence="1">
    <location>
        <begin position="1"/>
        <end position="15"/>
    </location>
</feature>
<feature type="chain" id="PRO_5013153209" evidence="1">
    <location>
        <begin position="16"/>
        <end position="123"/>
    </location>
</feature>
<keyword evidence="1" id="KW-0732">Signal</keyword>
<accession>A0A0D9YSX1</accession>
<dbReference type="Gramene" id="OGLUM02G18650.1">
    <property type="protein sequence ID" value="OGLUM02G18650.1"/>
    <property type="gene ID" value="OGLUM02G18650"/>
</dbReference>
<protein>
    <submittedName>
        <fullName evidence="2">Uncharacterized protein</fullName>
    </submittedName>
</protein>
<dbReference type="AlphaFoldDB" id="A0A0D9YSX1"/>
<sequence>MVVLSGPTALLYAVTAPLLVNVEQSGPRATAPGGVEAASPSKAAVGATQVAIASLKSVGGGVPPLLIGPETTREDANDGTVKLGRSGLGLIKFGLERWRLIVRALREDGSSSTPAPLHPSLRR</sequence>
<evidence type="ECO:0000313" key="2">
    <source>
        <dbReference type="EnsemblPlants" id="OGLUM02G18650.1"/>
    </source>
</evidence>
<name>A0A0D9YSX1_9ORYZ</name>
<dbReference type="Proteomes" id="UP000026961">
    <property type="component" value="Chromosome 2"/>
</dbReference>
<reference evidence="2" key="1">
    <citation type="submission" date="2015-04" db="UniProtKB">
        <authorList>
            <consortium name="EnsemblPlants"/>
        </authorList>
    </citation>
    <scope>IDENTIFICATION</scope>
</reference>
<dbReference type="EnsemblPlants" id="OGLUM02G18650.1">
    <property type="protein sequence ID" value="OGLUM02G18650.1"/>
    <property type="gene ID" value="OGLUM02G18650"/>
</dbReference>
<keyword evidence="3" id="KW-1185">Reference proteome</keyword>
<proteinExistence type="predicted"/>
<reference evidence="2" key="2">
    <citation type="submission" date="2018-05" db="EMBL/GenBank/DDBJ databases">
        <title>OgluRS3 (Oryza glumaepatula Reference Sequence Version 3).</title>
        <authorList>
            <person name="Zhang J."/>
            <person name="Kudrna D."/>
            <person name="Lee S."/>
            <person name="Talag J."/>
            <person name="Welchert J."/>
            <person name="Wing R.A."/>
        </authorList>
    </citation>
    <scope>NUCLEOTIDE SEQUENCE [LARGE SCALE GENOMIC DNA]</scope>
</reference>
<evidence type="ECO:0000256" key="1">
    <source>
        <dbReference type="SAM" id="SignalP"/>
    </source>
</evidence>
<organism evidence="2">
    <name type="scientific">Oryza glumipatula</name>
    <dbReference type="NCBI Taxonomy" id="40148"/>
    <lineage>
        <taxon>Eukaryota</taxon>
        <taxon>Viridiplantae</taxon>
        <taxon>Streptophyta</taxon>
        <taxon>Embryophyta</taxon>
        <taxon>Tracheophyta</taxon>
        <taxon>Spermatophyta</taxon>
        <taxon>Magnoliopsida</taxon>
        <taxon>Liliopsida</taxon>
        <taxon>Poales</taxon>
        <taxon>Poaceae</taxon>
        <taxon>BOP clade</taxon>
        <taxon>Oryzoideae</taxon>
        <taxon>Oryzeae</taxon>
        <taxon>Oryzinae</taxon>
        <taxon>Oryza</taxon>
    </lineage>
</organism>
<evidence type="ECO:0000313" key="3">
    <source>
        <dbReference type="Proteomes" id="UP000026961"/>
    </source>
</evidence>
<dbReference type="HOGENOM" id="CLU_164302_0_0_1"/>